<accession>A0A4Z2EU12</accession>
<protein>
    <submittedName>
        <fullName evidence="2">Uncharacterized protein</fullName>
    </submittedName>
</protein>
<comment type="caution">
    <text evidence="2">The sequence shown here is derived from an EMBL/GenBank/DDBJ whole genome shotgun (WGS) entry which is preliminary data.</text>
</comment>
<dbReference type="EMBL" id="SRLO01002765">
    <property type="protein sequence ID" value="TNN32335.1"/>
    <property type="molecule type" value="Genomic_DNA"/>
</dbReference>
<keyword evidence="3" id="KW-1185">Reference proteome</keyword>
<dbReference type="Proteomes" id="UP000314294">
    <property type="component" value="Unassembled WGS sequence"/>
</dbReference>
<sequence length="404" mass="43722">MGLTGHHNKREADGFSCSNGRAGGGKARGSQQHGVCSVPSGPTCWATSGFGPSSRRRRAKLAAVLKLRSLKKRFRAVRNTSTMWTGCRLQWVKVSLGNFFLSVSMVRPTMYSLQMQRDGQQDDPEALDGLLEAPGRRQLVAVLQAGDEVGEAQAHSGQALLCATAGQRRQPQVTGAASGQRLHEQRLVGLEVHNSHLVVEQLGSTRRTVNAVNVMQHVVPSERLRLNATNVPQEAREDGCPYPHRGLEGAGQDVVHRQLGVVAPHLRGTRSFSGRDEEAVLRSSACTGRQVLTETQEKPRVDGRRRLQQLSLGVDLGDLGHDTASGEEAQERRSRRRGAGEEAQERRSRRGGAGEEEQERRSRRGGAGQSGGRKGARLTASFSGSKVSFRAAASSSSPWVAAVR</sequence>
<organism evidence="2 3">
    <name type="scientific">Liparis tanakae</name>
    <name type="common">Tanaka's snailfish</name>
    <dbReference type="NCBI Taxonomy" id="230148"/>
    <lineage>
        <taxon>Eukaryota</taxon>
        <taxon>Metazoa</taxon>
        <taxon>Chordata</taxon>
        <taxon>Craniata</taxon>
        <taxon>Vertebrata</taxon>
        <taxon>Euteleostomi</taxon>
        <taxon>Actinopterygii</taxon>
        <taxon>Neopterygii</taxon>
        <taxon>Teleostei</taxon>
        <taxon>Neoteleostei</taxon>
        <taxon>Acanthomorphata</taxon>
        <taxon>Eupercaria</taxon>
        <taxon>Perciformes</taxon>
        <taxon>Cottioidei</taxon>
        <taxon>Cottales</taxon>
        <taxon>Liparidae</taxon>
        <taxon>Liparis</taxon>
    </lineage>
</organism>
<proteinExistence type="predicted"/>
<evidence type="ECO:0000256" key="1">
    <source>
        <dbReference type="SAM" id="MobiDB-lite"/>
    </source>
</evidence>
<name>A0A4Z2EU12_9TELE</name>
<gene>
    <name evidence="2" type="ORF">EYF80_057506</name>
</gene>
<reference evidence="2 3" key="1">
    <citation type="submission" date="2019-03" db="EMBL/GenBank/DDBJ databases">
        <title>First draft genome of Liparis tanakae, snailfish: a comprehensive survey of snailfish specific genes.</title>
        <authorList>
            <person name="Kim W."/>
            <person name="Song I."/>
            <person name="Jeong J.-H."/>
            <person name="Kim D."/>
            <person name="Kim S."/>
            <person name="Ryu S."/>
            <person name="Song J.Y."/>
            <person name="Lee S.K."/>
        </authorList>
    </citation>
    <scope>NUCLEOTIDE SEQUENCE [LARGE SCALE GENOMIC DNA]</scope>
    <source>
        <tissue evidence="2">Muscle</tissue>
    </source>
</reference>
<dbReference type="AlphaFoldDB" id="A0A4Z2EU12"/>
<evidence type="ECO:0000313" key="2">
    <source>
        <dbReference type="EMBL" id="TNN32335.1"/>
    </source>
</evidence>
<feature type="region of interest" description="Disordered" evidence="1">
    <location>
        <begin position="312"/>
        <end position="404"/>
    </location>
</feature>
<evidence type="ECO:0000313" key="3">
    <source>
        <dbReference type="Proteomes" id="UP000314294"/>
    </source>
</evidence>